<reference evidence="1" key="1">
    <citation type="submission" date="2014-11" db="EMBL/GenBank/DDBJ databases">
        <authorList>
            <person name="Amaro Gonzalez C."/>
        </authorList>
    </citation>
    <scope>NUCLEOTIDE SEQUENCE</scope>
</reference>
<accession>A0A0E9V7I4</accession>
<name>A0A0E9V7I4_ANGAN</name>
<organism evidence="1">
    <name type="scientific">Anguilla anguilla</name>
    <name type="common">European freshwater eel</name>
    <name type="synonym">Muraena anguilla</name>
    <dbReference type="NCBI Taxonomy" id="7936"/>
    <lineage>
        <taxon>Eukaryota</taxon>
        <taxon>Metazoa</taxon>
        <taxon>Chordata</taxon>
        <taxon>Craniata</taxon>
        <taxon>Vertebrata</taxon>
        <taxon>Euteleostomi</taxon>
        <taxon>Actinopterygii</taxon>
        <taxon>Neopterygii</taxon>
        <taxon>Teleostei</taxon>
        <taxon>Anguilliformes</taxon>
        <taxon>Anguillidae</taxon>
        <taxon>Anguilla</taxon>
    </lineage>
</organism>
<dbReference type="EMBL" id="GBXM01034621">
    <property type="protein sequence ID" value="JAH73956.1"/>
    <property type="molecule type" value="Transcribed_RNA"/>
</dbReference>
<reference evidence="1" key="2">
    <citation type="journal article" date="2015" name="Fish Shellfish Immunol.">
        <title>Early steps in the European eel (Anguilla anguilla)-Vibrio vulnificus interaction in the gills: Role of the RtxA13 toxin.</title>
        <authorList>
            <person name="Callol A."/>
            <person name="Pajuelo D."/>
            <person name="Ebbesson L."/>
            <person name="Teles M."/>
            <person name="MacKenzie S."/>
            <person name="Amaro C."/>
        </authorList>
    </citation>
    <scope>NUCLEOTIDE SEQUENCE</scope>
</reference>
<evidence type="ECO:0000313" key="1">
    <source>
        <dbReference type="EMBL" id="JAH73956.1"/>
    </source>
</evidence>
<protein>
    <submittedName>
        <fullName evidence="1">Uncharacterized protein</fullName>
    </submittedName>
</protein>
<sequence length="11" mass="1276">MHAMDRAECLV</sequence>
<proteinExistence type="predicted"/>